<name>T1J5I6_STRMM</name>
<accession>T1J5I6</accession>
<feature type="chain" id="PRO_5004590325" description="WAP domain-containing protein" evidence="2">
    <location>
        <begin position="19"/>
        <end position="330"/>
    </location>
</feature>
<organism evidence="3 4">
    <name type="scientific">Strigamia maritima</name>
    <name type="common">European centipede</name>
    <name type="synonym">Geophilus maritimus</name>
    <dbReference type="NCBI Taxonomy" id="126957"/>
    <lineage>
        <taxon>Eukaryota</taxon>
        <taxon>Metazoa</taxon>
        <taxon>Ecdysozoa</taxon>
        <taxon>Arthropoda</taxon>
        <taxon>Myriapoda</taxon>
        <taxon>Chilopoda</taxon>
        <taxon>Pleurostigmophora</taxon>
        <taxon>Geophilomorpha</taxon>
        <taxon>Linotaeniidae</taxon>
        <taxon>Strigamia</taxon>
    </lineage>
</organism>
<dbReference type="HOGENOM" id="CLU_842843_0_0_1"/>
<dbReference type="OMA" id="HHISIST"/>
<dbReference type="STRING" id="126957.T1J5I6"/>
<feature type="compositionally biased region" description="Acidic residues" evidence="1">
    <location>
        <begin position="172"/>
        <end position="184"/>
    </location>
</feature>
<feature type="compositionally biased region" description="Acidic residues" evidence="1">
    <location>
        <begin position="199"/>
        <end position="287"/>
    </location>
</feature>
<reference evidence="3" key="2">
    <citation type="submission" date="2015-02" db="UniProtKB">
        <authorList>
            <consortium name="EnsemblMetazoa"/>
        </authorList>
    </citation>
    <scope>IDENTIFICATION</scope>
</reference>
<evidence type="ECO:0008006" key="5">
    <source>
        <dbReference type="Google" id="ProtNLM"/>
    </source>
</evidence>
<dbReference type="EnsemblMetazoa" id="SMAR008888-RA">
    <property type="protein sequence ID" value="SMAR008888-PA"/>
    <property type="gene ID" value="SMAR008888"/>
</dbReference>
<keyword evidence="4" id="KW-1185">Reference proteome</keyword>
<sequence length="330" mass="35549">MEKIVVVLLVSIVTLSLSQSSEKPKVNCQSCNSVNSHVCCKEQSRCCIPRSQSSHGSSSTHNQTYFTCNQSLCLRDGDCASKKCQINQPKFCIPKKVLQYFGNSTTPRPIPTSSGNPDNEPERGEETEGGDQETEGKGGQETEEGGDQETEGKGGQETEEGEGQETKGEGETSQDETPGEEEAEGTGTGEEEAKGTGTGDEETSQDETPGEEEAEGTETGDEETSQDETPGEEEAEGTGTGDEETSQDETPGEEEAEGTETGDEEEKPQSEDGEEESKEEQAEAEDQTTERRKRDMIIKHHISISTCNDDKDCGSDSVCKEYDIGCCSID</sequence>
<feature type="compositionally biased region" description="Polar residues" evidence="1">
    <location>
        <begin position="103"/>
        <end position="117"/>
    </location>
</feature>
<evidence type="ECO:0000256" key="2">
    <source>
        <dbReference type="SAM" id="SignalP"/>
    </source>
</evidence>
<feature type="signal peptide" evidence="2">
    <location>
        <begin position="1"/>
        <end position="18"/>
    </location>
</feature>
<proteinExistence type="predicted"/>
<dbReference type="AlphaFoldDB" id="T1J5I6"/>
<feature type="region of interest" description="Disordered" evidence="1">
    <location>
        <begin position="103"/>
        <end position="296"/>
    </location>
</feature>
<reference evidence="4" key="1">
    <citation type="submission" date="2011-05" db="EMBL/GenBank/DDBJ databases">
        <authorList>
            <person name="Richards S.R."/>
            <person name="Qu J."/>
            <person name="Jiang H."/>
            <person name="Jhangiani S.N."/>
            <person name="Agravi P."/>
            <person name="Goodspeed R."/>
            <person name="Gross S."/>
            <person name="Mandapat C."/>
            <person name="Jackson L."/>
            <person name="Mathew T."/>
            <person name="Pu L."/>
            <person name="Thornton R."/>
            <person name="Saada N."/>
            <person name="Wilczek-Boney K.B."/>
            <person name="Lee S."/>
            <person name="Kovar C."/>
            <person name="Wu Y."/>
            <person name="Scherer S.E."/>
            <person name="Worley K.C."/>
            <person name="Muzny D.M."/>
            <person name="Gibbs R."/>
        </authorList>
    </citation>
    <scope>NUCLEOTIDE SEQUENCE</scope>
    <source>
        <strain evidence="4">Brora</strain>
    </source>
</reference>
<dbReference type="Proteomes" id="UP000014500">
    <property type="component" value="Unassembled WGS sequence"/>
</dbReference>
<dbReference type="EMBL" id="JH431865">
    <property type="status" value="NOT_ANNOTATED_CDS"/>
    <property type="molecule type" value="Genomic_DNA"/>
</dbReference>
<evidence type="ECO:0000313" key="3">
    <source>
        <dbReference type="EnsemblMetazoa" id="SMAR008888-PA"/>
    </source>
</evidence>
<keyword evidence="2" id="KW-0732">Signal</keyword>
<evidence type="ECO:0000256" key="1">
    <source>
        <dbReference type="SAM" id="MobiDB-lite"/>
    </source>
</evidence>
<evidence type="ECO:0000313" key="4">
    <source>
        <dbReference type="Proteomes" id="UP000014500"/>
    </source>
</evidence>
<protein>
    <recommendedName>
        <fullName evidence="5">WAP domain-containing protein</fullName>
    </recommendedName>
</protein>